<feature type="compositionally biased region" description="Low complexity" evidence="3">
    <location>
        <begin position="937"/>
        <end position="948"/>
    </location>
</feature>
<reference evidence="4 5" key="1">
    <citation type="journal article" date="2024" name="bioRxiv">
        <title>Comparative genomics of Cryptococcus and Kwoniella reveals pathogenesis evolution and contrasting karyotype dynamics via intercentromeric recombination or chromosome fusion.</title>
        <authorList>
            <person name="Coelho M.A."/>
            <person name="David-Palma M."/>
            <person name="Shea T."/>
            <person name="Bowers K."/>
            <person name="McGinley-Smith S."/>
            <person name="Mohammad A.W."/>
            <person name="Gnirke A."/>
            <person name="Yurkov A.M."/>
            <person name="Nowrousian M."/>
            <person name="Sun S."/>
            <person name="Cuomo C.A."/>
            <person name="Heitman J."/>
        </authorList>
    </citation>
    <scope>NUCLEOTIDE SEQUENCE [LARGE SCALE GENOMIC DNA]</scope>
    <source>
        <strain evidence="4 5">CBS 13917</strain>
    </source>
</reference>
<dbReference type="AlphaFoldDB" id="A0AAW0YFV3"/>
<feature type="compositionally biased region" description="Basic residues" evidence="3">
    <location>
        <begin position="133"/>
        <end position="142"/>
    </location>
</feature>
<name>A0AAW0YFV3_9TREE</name>
<dbReference type="PANTHER" id="PTHR23083:SF464">
    <property type="entry name" value="TETRATRICOPEPTIDE REPEAT DOMAIN 7, ISOFORM A"/>
    <property type="match status" value="1"/>
</dbReference>
<evidence type="ECO:0000313" key="5">
    <source>
        <dbReference type="Proteomes" id="UP001388673"/>
    </source>
</evidence>
<feature type="compositionally biased region" description="Basic and acidic residues" evidence="3">
    <location>
        <begin position="544"/>
        <end position="573"/>
    </location>
</feature>
<protein>
    <recommendedName>
        <fullName evidence="6">TPR-like protein</fullName>
    </recommendedName>
</protein>
<dbReference type="InterPro" id="IPR051722">
    <property type="entry name" value="Endocytosis_PI4K-reg_protein"/>
</dbReference>
<accession>A0AAW0YFV3</accession>
<dbReference type="InterPro" id="IPR011990">
    <property type="entry name" value="TPR-like_helical_dom_sf"/>
</dbReference>
<feature type="region of interest" description="Disordered" evidence="3">
    <location>
        <begin position="536"/>
        <end position="579"/>
    </location>
</feature>
<gene>
    <name evidence="4" type="ORF">IAR55_006192</name>
</gene>
<comment type="function">
    <text evidence="1">Involved in endocytosis.</text>
</comment>
<feature type="region of interest" description="Disordered" evidence="3">
    <location>
        <begin position="1109"/>
        <end position="1132"/>
    </location>
</feature>
<dbReference type="Gene3D" id="1.25.40.10">
    <property type="entry name" value="Tetratricopeptide repeat domain"/>
    <property type="match status" value="2"/>
</dbReference>
<proteinExistence type="inferred from homology"/>
<feature type="region of interest" description="Disordered" evidence="3">
    <location>
        <begin position="935"/>
        <end position="990"/>
    </location>
</feature>
<dbReference type="EMBL" id="JBCAWK010000012">
    <property type="protein sequence ID" value="KAK8845479.1"/>
    <property type="molecule type" value="Genomic_DNA"/>
</dbReference>
<keyword evidence="5" id="KW-1185">Reference proteome</keyword>
<evidence type="ECO:0000256" key="1">
    <source>
        <dbReference type="ARBA" id="ARBA00002550"/>
    </source>
</evidence>
<dbReference type="RefSeq" id="XP_066800287.1">
    <property type="nucleotide sequence ID" value="XM_066949279.1"/>
</dbReference>
<dbReference type="PANTHER" id="PTHR23083">
    <property type="entry name" value="TETRATRICOPEPTIDE REPEAT PROTEIN, TPR"/>
    <property type="match status" value="1"/>
</dbReference>
<dbReference type="GeneID" id="92183450"/>
<evidence type="ECO:0000256" key="3">
    <source>
        <dbReference type="SAM" id="MobiDB-lite"/>
    </source>
</evidence>
<dbReference type="KEGG" id="kne:92183450"/>
<evidence type="ECO:0000256" key="2">
    <source>
        <dbReference type="ARBA" id="ARBA00038251"/>
    </source>
</evidence>
<feature type="compositionally biased region" description="Low complexity" evidence="3">
    <location>
        <begin position="144"/>
        <end position="156"/>
    </location>
</feature>
<dbReference type="Proteomes" id="UP001388673">
    <property type="component" value="Unassembled WGS sequence"/>
</dbReference>
<feature type="compositionally biased region" description="Polar residues" evidence="3">
    <location>
        <begin position="1119"/>
        <end position="1132"/>
    </location>
</feature>
<feature type="compositionally biased region" description="Polar residues" evidence="3">
    <location>
        <begin position="157"/>
        <end position="168"/>
    </location>
</feature>
<dbReference type="SUPFAM" id="SSF48452">
    <property type="entry name" value="TPR-like"/>
    <property type="match status" value="2"/>
</dbReference>
<organism evidence="4 5">
    <name type="scientific">Kwoniella newhampshirensis</name>
    <dbReference type="NCBI Taxonomy" id="1651941"/>
    <lineage>
        <taxon>Eukaryota</taxon>
        <taxon>Fungi</taxon>
        <taxon>Dikarya</taxon>
        <taxon>Basidiomycota</taxon>
        <taxon>Agaricomycotina</taxon>
        <taxon>Tremellomycetes</taxon>
        <taxon>Tremellales</taxon>
        <taxon>Cryptococcaceae</taxon>
        <taxon>Kwoniella</taxon>
    </lineage>
</organism>
<dbReference type="SMART" id="SM00028">
    <property type="entry name" value="TPR"/>
    <property type="match status" value="5"/>
</dbReference>
<comment type="caution">
    <text evidence="4">The sequence shown here is derived from an EMBL/GenBank/DDBJ whole genome shotgun (WGS) entry which is preliminary data.</text>
</comment>
<dbReference type="Pfam" id="PF14559">
    <property type="entry name" value="TPR_19"/>
    <property type="match status" value="1"/>
</dbReference>
<feature type="compositionally biased region" description="Low complexity" evidence="3">
    <location>
        <begin position="111"/>
        <end position="128"/>
    </location>
</feature>
<comment type="similarity">
    <text evidence="2">Belongs to the YPP1 family.</text>
</comment>
<sequence length="1230" mass="131351">MTGTTISASPKAAHYNATLSAALLRGAWADARPGQDPKGNELSWGELVRKWGKHTGGNTSLIHHVRDISLLYLSSTSHSNASSSGFITVPPPSASSPRVVSTSIPADQAPGSSNSSAGSGSHSTTTSSFVHIPHPHLRHRQKNSLSLDGSQSGSGSTIRGNETSSAGTSRAAYLSAGDLDGDDSDDTAAWGEGTDWWQGVSLDGVDEVREGVKALEVLIDSGKLSSAELSSAKLTLAYHLHTLGSHESAGRLYDTFDWATDPRTGVVQGDAAVAERIRARCLQGLSAELLSTSNSSYALQSYLAAIPLLRSLSNFVSPTPNYLLSQASSAKLAFDPNREVFRHISTALTRAAVLSSRLPGNVLQSLQILRTYHSYSASWPSAFRPIQRQKMLMLYLRALVASHPPFGTAPQEPILIDGGSSTLSARALWKKETVEAIRQGRTLLAATTTFPRAGSVNVPVRSFTELAVALYGQSAELAREVISVLWWAMTLTFQSQSILRHLTHLLSDVGDSRDARRVFELYVQLVLKSRETQQPEVSLQLKRRPTDDHAAPPAEIKRDAEKASPEDEEKRAQASEMEADSDEEFVLSLLGGSRLYCRDLGEADEAWRYTSLAGDVVAQSRVGDGLRARVEECKGIVRMAMSAHGVESLVRPNYQAQAINHLIASTSLNPTPSAFYHLSYCQAEARSIETAIDSIRTSLELDSRNLQAWHLLALLLSAKRDWESAIKACEAGVSIWEEDEELHAGEDGFGGGDVVLDANVEARDFAVVPLTPSIAQPPATLQSRPLLHRDGCFPDLDVTPPSTTPLSRSARLEHVIRLRMTLNVVIEKTQGPEAAMLKQQELFAFFSARSGRNRNTLGYSPGFGKGGGMKSVTSSGSLAAMGSVAGGEDGGRGLGGSFVSVGITKGTINSQPPTSNPAGATATNATSLEKPAVFVQSSGSSPGSSSPPDQGNSDVDEHGVDRSQSTKGGALSRHLNVPSGGGSVSRPNSVRRMVVGGSSADTITGRNRTASASSAALSIAPTAVHSHFRNAPSSHTILPPPPQVTPEDHGRAPAESRILSNLWLMSAATFRRWGKLEQCLVAIEEAEVLDPENADVWVQLGLYHAQPTMVGGGGGSSSHHPSTQKTPPSESMDSAEAAFVKSLLLKPDHPPAIIGLSKLYIQTGQVDLAESLLNQLTQEAGWDVPEGWYWLGKVSELQGRKERARECWTFALGLEGGRGVRGCGEVGRWL</sequence>
<dbReference type="InterPro" id="IPR019734">
    <property type="entry name" value="TPR_rpt"/>
</dbReference>
<feature type="region of interest" description="Disordered" evidence="3">
    <location>
        <begin position="81"/>
        <end position="169"/>
    </location>
</feature>
<evidence type="ECO:0008006" key="6">
    <source>
        <dbReference type="Google" id="ProtNLM"/>
    </source>
</evidence>
<evidence type="ECO:0000313" key="4">
    <source>
        <dbReference type="EMBL" id="KAK8845479.1"/>
    </source>
</evidence>
<feature type="region of interest" description="Disordered" evidence="3">
    <location>
        <begin position="1028"/>
        <end position="1053"/>
    </location>
</feature>